<accession>A0A7K1U7I5</accession>
<dbReference type="RefSeq" id="WP_157307754.1">
    <property type="nucleotide sequence ID" value="NZ_WRXN01000008.1"/>
</dbReference>
<keyword evidence="1" id="KW-0732">Signal</keyword>
<name>A0A7K1U7I5_9BACT</name>
<dbReference type="Proteomes" id="UP000461730">
    <property type="component" value="Unassembled WGS sequence"/>
</dbReference>
<proteinExistence type="predicted"/>
<reference evidence="2 3" key="1">
    <citation type="submission" date="2019-12" db="EMBL/GenBank/DDBJ databases">
        <title>Chitinophaga sp. strain ysch24 (GDMCC 1.1355), whole genome shotgun sequence.</title>
        <authorList>
            <person name="Zhang X."/>
        </authorList>
    </citation>
    <scope>NUCLEOTIDE SEQUENCE [LARGE SCALE GENOMIC DNA]</scope>
    <source>
        <strain evidence="3">ysch24</strain>
    </source>
</reference>
<feature type="signal peptide" evidence="1">
    <location>
        <begin position="1"/>
        <end position="21"/>
    </location>
</feature>
<feature type="chain" id="PRO_5029815066" evidence="1">
    <location>
        <begin position="22"/>
        <end position="525"/>
    </location>
</feature>
<comment type="caution">
    <text evidence="2">The sequence shown here is derived from an EMBL/GenBank/DDBJ whole genome shotgun (WGS) entry which is preliminary data.</text>
</comment>
<dbReference type="InterPro" id="IPR046661">
    <property type="entry name" value="DUF6770"/>
</dbReference>
<evidence type="ECO:0000313" key="3">
    <source>
        <dbReference type="Proteomes" id="UP000461730"/>
    </source>
</evidence>
<keyword evidence="3" id="KW-1185">Reference proteome</keyword>
<protein>
    <submittedName>
        <fullName evidence="2">Uncharacterized protein</fullName>
    </submittedName>
</protein>
<evidence type="ECO:0000313" key="2">
    <source>
        <dbReference type="EMBL" id="MVT10307.1"/>
    </source>
</evidence>
<dbReference type="Pfam" id="PF20559">
    <property type="entry name" value="DUF6770"/>
    <property type="match status" value="1"/>
</dbReference>
<evidence type="ECO:0000256" key="1">
    <source>
        <dbReference type="SAM" id="SignalP"/>
    </source>
</evidence>
<organism evidence="2 3">
    <name type="scientific">Chitinophaga tropicalis</name>
    <dbReference type="NCBI Taxonomy" id="2683588"/>
    <lineage>
        <taxon>Bacteria</taxon>
        <taxon>Pseudomonadati</taxon>
        <taxon>Bacteroidota</taxon>
        <taxon>Chitinophagia</taxon>
        <taxon>Chitinophagales</taxon>
        <taxon>Chitinophagaceae</taxon>
        <taxon>Chitinophaga</taxon>
    </lineage>
</organism>
<gene>
    <name evidence="2" type="ORF">GO493_18690</name>
</gene>
<sequence length="525" mass="59299">MIRKFVAALFLFGAIITGTNAQQKLSIDKVYSTYLRNSGSIMENNQLKGYFFLYQSDKIDRKTNEYTLQILDENLNKVQDIKFQDSKDLRLLEASYNGNSMAFYFQNEKENLLTMKVYDLSGKLKFTYSREYDRKTEALMAQYETMHTDEGTNQNVYDISGKGYVSVMPLRDGRNVTYEVDYFSSDAKKQWTFKPLNDDDKYAAAEYLGSTDNLLILQVIRKSKKMSNKMVAHMVAIDLTTKKQVFDLEAGEDDEQMLFPTTVKQIEGSENLLVMGTYYNKGDKAMKDPTRGLAVYQIDPKGNILNRTYNSWAEDFAKYLPTNSKGKIDNIGYLYIHKMLQAPGGKLFVVGEGYKKQASAGGIALTALAAAGGGYGGRGAAGVTKVVVTDMVMMEFDKNYKVTAANIYDKTNNTAEASIISDYLSQHALAVYLKATGAFDYDFTTGEPDNSVFSVCYSDYVRTGDYKGQTFNTIRYNGSKFTKDKIELKSKASTMKVFPAKPGSVMIMEYFKKDKRLEFRLEKIG</sequence>
<dbReference type="AlphaFoldDB" id="A0A7K1U7I5"/>
<dbReference type="EMBL" id="WRXN01000008">
    <property type="protein sequence ID" value="MVT10307.1"/>
    <property type="molecule type" value="Genomic_DNA"/>
</dbReference>